<sequence length="85" mass="9193">ATDTLFADGANVAGFMFKDKVLKSFNDKGETLLINGETGYFKCKLAEITGTITADKGRIGPFSIISGVLSSKILYENETNKYVGF</sequence>
<feature type="non-terminal residue" evidence="1">
    <location>
        <position position="85"/>
    </location>
</feature>
<comment type="caution">
    <text evidence="1">The sequence shown here is derived from an EMBL/GenBank/DDBJ whole genome shotgun (WGS) entry which is preliminary data.</text>
</comment>
<dbReference type="AlphaFoldDB" id="A0AAW5BHF1"/>
<proteinExistence type="predicted"/>
<reference evidence="1" key="1">
    <citation type="submission" date="2022-01" db="EMBL/GenBank/DDBJ databases">
        <title>Collection of gut derived symbiotic bacterial strains cultured from healthy donors.</title>
        <authorList>
            <person name="Lin H."/>
            <person name="Kohout C."/>
            <person name="Waligurski E."/>
            <person name="Pamer E.G."/>
        </authorList>
    </citation>
    <scope>NUCLEOTIDE SEQUENCE</scope>
    <source>
        <strain evidence="1">DFI.6.72</strain>
    </source>
</reference>
<dbReference type="Proteomes" id="UP001200843">
    <property type="component" value="Unassembled WGS sequence"/>
</dbReference>
<organism evidence="1 2">
    <name type="scientific">Phocaeicola vulgatus</name>
    <name type="common">Bacteroides vulgatus</name>
    <dbReference type="NCBI Taxonomy" id="821"/>
    <lineage>
        <taxon>Bacteria</taxon>
        <taxon>Pseudomonadati</taxon>
        <taxon>Bacteroidota</taxon>
        <taxon>Bacteroidia</taxon>
        <taxon>Bacteroidales</taxon>
        <taxon>Bacteroidaceae</taxon>
        <taxon>Phocaeicola</taxon>
    </lineage>
</organism>
<accession>A0AAW5BHF1</accession>
<feature type="non-terminal residue" evidence="1">
    <location>
        <position position="1"/>
    </location>
</feature>
<name>A0AAW5BHF1_PHOVU</name>
<dbReference type="EMBL" id="JAKNGO010000229">
    <property type="protein sequence ID" value="MCG4691355.1"/>
    <property type="molecule type" value="Genomic_DNA"/>
</dbReference>
<evidence type="ECO:0000313" key="1">
    <source>
        <dbReference type="EMBL" id="MCG4691355.1"/>
    </source>
</evidence>
<evidence type="ECO:0000313" key="2">
    <source>
        <dbReference type="Proteomes" id="UP001200843"/>
    </source>
</evidence>
<gene>
    <name evidence="1" type="ORF">L0N01_22540</name>
</gene>
<protein>
    <submittedName>
        <fullName evidence="1">Uncharacterized protein</fullName>
    </submittedName>
</protein>